<dbReference type="PANTHER" id="PTHR10655:SF17">
    <property type="entry name" value="LYSOPHOSPHOLIPASE-LIKE PROTEIN 1"/>
    <property type="match status" value="1"/>
</dbReference>
<feature type="transmembrane region" description="Helical" evidence="3">
    <location>
        <begin position="389"/>
        <end position="410"/>
    </location>
</feature>
<feature type="domain" description="Phospholipase/carboxylesterase/thioesterase" evidence="4">
    <location>
        <begin position="71"/>
        <end position="279"/>
    </location>
</feature>
<dbReference type="GO" id="GO:0005737">
    <property type="term" value="C:cytoplasm"/>
    <property type="evidence" value="ECO:0007669"/>
    <property type="project" value="TreeGrafter"/>
</dbReference>
<dbReference type="Gene3D" id="3.40.50.1820">
    <property type="entry name" value="alpha/beta hydrolase"/>
    <property type="match status" value="1"/>
</dbReference>
<accession>A0A9P1FPW5</accession>
<dbReference type="InterPro" id="IPR050565">
    <property type="entry name" value="LYPA1-2/EST-like"/>
</dbReference>
<protein>
    <submittedName>
        <fullName evidence="6">Acyl-protein thioesterase 1 (Palmitoyl-protei n hydrolase)</fullName>
    </submittedName>
</protein>
<dbReference type="InterPro" id="IPR029058">
    <property type="entry name" value="AB_hydrolase_fold"/>
</dbReference>
<dbReference type="OrthoDB" id="2418081at2759"/>
<dbReference type="GO" id="GO:0052689">
    <property type="term" value="F:carboxylic ester hydrolase activity"/>
    <property type="evidence" value="ECO:0007669"/>
    <property type="project" value="TreeGrafter"/>
</dbReference>
<dbReference type="EMBL" id="CAMXCT020000682">
    <property type="protein sequence ID" value="CAL1135462.1"/>
    <property type="molecule type" value="Genomic_DNA"/>
</dbReference>
<evidence type="ECO:0000256" key="3">
    <source>
        <dbReference type="SAM" id="Phobius"/>
    </source>
</evidence>
<dbReference type="Pfam" id="PF02230">
    <property type="entry name" value="Abhydrolase_2"/>
    <property type="match status" value="1"/>
</dbReference>
<dbReference type="GO" id="GO:0008474">
    <property type="term" value="F:palmitoyl-(protein) hydrolase activity"/>
    <property type="evidence" value="ECO:0007669"/>
    <property type="project" value="TreeGrafter"/>
</dbReference>
<feature type="transmembrane region" description="Helical" evidence="3">
    <location>
        <begin position="455"/>
        <end position="473"/>
    </location>
</feature>
<evidence type="ECO:0000259" key="4">
    <source>
        <dbReference type="Pfam" id="PF02230"/>
    </source>
</evidence>
<keyword evidence="2 6" id="KW-0378">Hydrolase</keyword>
<keyword evidence="3" id="KW-0812">Transmembrane</keyword>
<feature type="transmembrane region" description="Helical" evidence="3">
    <location>
        <begin position="430"/>
        <end position="449"/>
    </location>
</feature>
<evidence type="ECO:0000256" key="2">
    <source>
        <dbReference type="ARBA" id="ARBA00022801"/>
    </source>
</evidence>
<dbReference type="AlphaFoldDB" id="A0A9P1FPW5"/>
<comment type="caution">
    <text evidence="5">The sequence shown here is derived from an EMBL/GenBank/DDBJ whole genome shotgun (WGS) entry which is preliminary data.</text>
</comment>
<sequence>MAFRETIRMCCNRPGPCRSAVAALATMVFTMTSLQALMRSTQSFVGHHAATQSAKQSKRTSLRARQSGDGLVVVEPQARHSATVIWLHGLGDTGEGWMDVGPQLQMKLPFVRFLFPTAPTQPVTVNMGISMPSWFDINSLEPELFKLNPKGLKESAEYVRSLMKEELDVGISSERVVLVGFSQGGAVVLEAALGQDSEACGAVLVLSSFVGSRLPAALPATIVHFFHGEADQVVPISWGQRSFKELEAKGLKPSFKSYAGMPHSACAEELQDIAAVLSAVLGLAKVLELCSACAVDDENEEWGGGVLESVLAMLEAIDGNRLVNAQSLSHLFRWEATRPIGQLNMQAVTGHRCRGCAGSRELPPTGEPDNLAPPASSVMEQGLQVETCFLIASLGMNVGILSPLSVMIYFDHPWAKAWYGTHTVARSILLSMYMSIVVASLSLPVVLFLDATQELGRFLIAGLLVFQILQSFLTPFTDSGRIETDHADPMGKMAGHTAGRVSRYLPPIGPVACHLGMAMFHGITLGVVLVFSET</sequence>
<keyword evidence="3" id="KW-0472">Membrane</keyword>
<dbReference type="InterPro" id="IPR003140">
    <property type="entry name" value="PLipase/COase/thioEstase"/>
</dbReference>
<gene>
    <name evidence="5" type="ORF">C1SCF055_LOCUS9822</name>
</gene>
<feature type="transmembrane region" description="Helical" evidence="3">
    <location>
        <begin position="511"/>
        <end position="531"/>
    </location>
</feature>
<dbReference type="EMBL" id="CAMXCT030000682">
    <property type="protein sequence ID" value="CAL4769399.1"/>
    <property type="molecule type" value="Genomic_DNA"/>
</dbReference>
<organism evidence="5">
    <name type="scientific">Cladocopium goreaui</name>
    <dbReference type="NCBI Taxonomy" id="2562237"/>
    <lineage>
        <taxon>Eukaryota</taxon>
        <taxon>Sar</taxon>
        <taxon>Alveolata</taxon>
        <taxon>Dinophyceae</taxon>
        <taxon>Suessiales</taxon>
        <taxon>Symbiodiniaceae</taxon>
        <taxon>Cladocopium</taxon>
    </lineage>
</organism>
<evidence type="ECO:0000313" key="5">
    <source>
        <dbReference type="EMBL" id="CAI3982087.1"/>
    </source>
</evidence>
<dbReference type="SUPFAM" id="SSF53474">
    <property type="entry name" value="alpha/beta-Hydrolases"/>
    <property type="match status" value="1"/>
</dbReference>
<keyword evidence="7" id="KW-1185">Reference proteome</keyword>
<comment type="similarity">
    <text evidence="1">Belongs to the AB hydrolase superfamily. AB hydrolase 2 family.</text>
</comment>
<evidence type="ECO:0000313" key="6">
    <source>
        <dbReference type="EMBL" id="CAL4769399.1"/>
    </source>
</evidence>
<keyword evidence="3" id="KW-1133">Transmembrane helix</keyword>
<dbReference type="EMBL" id="CAMXCT010000682">
    <property type="protein sequence ID" value="CAI3982087.1"/>
    <property type="molecule type" value="Genomic_DNA"/>
</dbReference>
<proteinExistence type="inferred from homology"/>
<reference evidence="6 7" key="2">
    <citation type="submission" date="2024-05" db="EMBL/GenBank/DDBJ databases">
        <authorList>
            <person name="Chen Y."/>
            <person name="Shah S."/>
            <person name="Dougan E. K."/>
            <person name="Thang M."/>
            <person name="Chan C."/>
        </authorList>
    </citation>
    <scope>NUCLEOTIDE SEQUENCE [LARGE SCALE GENOMIC DNA]</scope>
</reference>
<dbReference type="Proteomes" id="UP001152797">
    <property type="component" value="Unassembled WGS sequence"/>
</dbReference>
<reference evidence="5" key="1">
    <citation type="submission" date="2022-10" db="EMBL/GenBank/DDBJ databases">
        <authorList>
            <person name="Chen Y."/>
            <person name="Dougan E. K."/>
            <person name="Chan C."/>
            <person name="Rhodes N."/>
            <person name="Thang M."/>
        </authorList>
    </citation>
    <scope>NUCLEOTIDE SEQUENCE</scope>
</reference>
<dbReference type="PANTHER" id="PTHR10655">
    <property type="entry name" value="LYSOPHOSPHOLIPASE-RELATED"/>
    <property type="match status" value="1"/>
</dbReference>
<evidence type="ECO:0000256" key="1">
    <source>
        <dbReference type="ARBA" id="ARBA00006499"/>
    </source>
</evidence>
<evidence type="ECO:0000313" key="7">
    <source>
        <dbReference type="Proteomes" id="UP001152797"/>
    </source>
</evidence>
<name>A0A9P1FPW5_9DINO</name>